<organism evidence="7 8">
    <name type="scientific">Jiangella rhizosphaerae</name>
    <dbReference type="NCBI Taxonomy" id="2293569"/>
    <lineage>
        <taxon>Bacteria</taxon>
        <taxon>Bacillati</taxon>
        <taxon>Actinomycetota</taxon>
        <taxon>Actinomycetes</taxon>
        <taxon>Jiangellales</taxon>
        <taxon>Jiangellaceae</taxon>
        <taxon>Jiangella</taxon>
    </lineage>
</organism>
<dbReference type="GO" id="GO:0030267">
    <property type="term" value="F:glyoxylate reductase (NADPH) activity"/>
    <property type="evidence" value="ECO:0007669"/>
    <property type="project" value="TreeGrafter"/>
</dbReference>
<dbReference type="Pfam" id="PF00389">
    <property type="entry name" value="2-Hacid_dh"/>
    <property type="match status" value="1"/>
</dbReference>
<protein>
    <submittedName>
        <fullName evidence="7">Hydroxyacid dehydrogenase</fullName>
    </submittedName>
</protein>
<gene>
    <name evidence="7" type="ORF">DY240_04380</name>
</gene>
<feature type="domain" description="D-isomer specific 2-hydroxyacid dehydrogenase NAD-binding" evidence="6">
    <location>
        <begin position="130"/>
        <end position="302"/>
    </location>
</feature>
<evidence type="ECO:0000259" key="6">
    <source>
        <dbReference type="Pfam" id="PF02826"/>
    </source>
</evidence>
<dbReference type="CDD" id="cd12172">
    <property type="entry name" value="PGDH_like_2"/>
    <property type="match status" value="1"/>
</dbReference>
<dbReference type="InterPro" id="IPR050223">
    <property type="entry name" value="D-isomer_2-hydroxyacid_DH"/>
</dbReference>
<sequence length="359" mass="38055">MGVMTATLPGRQPRPRSGDRVVLVTWPDYPGDASPQAARLTALGLTLRRAPRTHDRSEDELVELLDGCVAGIVSTDPFTRAVFEATPGLRLLSRVGVGTDSIDLEAAAEHGVGVTVARGANEEAVADHTIGLILALLRRIPELDRAVRDGRWLRTGEWAGRDLHGKTVGLLGMGAISQLVARRLHGFGVDIVGYDPVAPPPPGVRPARMVDVVTSADVLSLHLPLTQQTRNLVDAALLARMKPGAVLVNTSRGGIVDEQALADAIRAGRLRGAAIDVFSEEPPRTSPLLPLWGSTVLTPHIGGLSKEAIDQMVEHATGAVVAALTGHEPPDLVNRPVRAVWEESPNGPVGAAVYREELS</sequence>
<evidence type="ECO:0000259" key="5">
    <source>
        <dbReference type="Pfam" id="PF00389"/>
    </source>
</evidence>
<dbReference type="FunFam" id="3.40.50.720:FF:000203">
    <property type="entry name" value="D-3-phosphoglycerate dehydrogenase (SerA)"/>
    <property type="match status" value="1"/>
</dbReference>
<comment type="similarity">
    <text evidence="1 4">Belongs to the D-isomer specific 2-hydroxyacid dehydrogenase family.</text>
</comment>
<dbReference type="SUPFAM" id="SSF51735">
    <property type="entry name" value="NAD(P)-binding Rossmann-fold domains"/>
    <property type="match status" value="1"/>
</dbReference>
<dbReference type="PANTHER" id="PTHR10996:SF178">
    <property type="entry name" value="2-HYDROXYACID DEHYDROGENASE YGL185C-RELATED"/>
    <property type="match status" value="1"/>
</dbReference>
<dbReference type="InterPro" id="IPR006139">
    <property type="entry name" value="D-isomer_2_OHA_DH_cat_dom"/>
</dbReference>
<evidence type="ECO:0000256" key="4">
    <source>
        <dbReference type="RuleBase" id="RU003719"/>
    </source>
</evidence>
<accession>A0A418KVU7</accession>
<evidence type="ECO:0000256" key="2">
    <source>
        <dbReference type="ARBA" id="ARBA00023002"/>
    </source>
</evidence>
<dbReference type="InterPro" id="IPR029753">
    <property type="entry name" value="D-isomer_DH_CS"/>
</dbReference>
<comment type="caution">
    <text evidence="7">The sequence shown here is derived from an EMBL/GenBank/DDBJ whole genome shotgun (WGS) entry which is preliminary data.</text>
</comment>
<dbReference type="InterPro" id="IPR036291">
    <property type="entry name" value="NAD(P)-bd_dom_sf"/>
</dbReference>
<dbReference type="Pfam" id="PF02826">
    <property type="entry name" value="2-Hacid_dh_C"/>
    <property type="match status" value="1"/>
</dbReference>
<dbReference type="PANTHER" id="PTHR10996">
    <property type="entry name" value="2-HYDROXYACID DEHYDROGENASE-RELATED"/>
    <property type="match status" value="1"/>
</dbReference>
<dbReference type="Gene3D" id="3.40.50.720">
    <property type="entry name" value="NAD(P)-binding Rossmann-like Domain"/>
    <property type="match status" value="2"/>
</dbReference>
<keyword evidence="3" id="KW-0520">NAD</keyword>
<dbReference type="GO" id="GO:0051287">
    <property type="term" value="F:NAD binding"/>
    <property type="evidence" value="ECO:0007669"/>
    <property type="project" value="InterPro"/>
</dbReference>
<keyword evidence="2 4" id="KW-0560">Oxidoreductase</keyword>
<dbReference type="GO" id="GO:0016618">
    <property type="term" value="F:hydroxypyruvate reductase [NAD(P)H] activity"/>
    <property type="evidence" value="ECO:0007669"/>
    <property type="project" value="TreeGrafter"/>
</dbReference>
<dbReference type="SUPFAM" id="SSF52283">
    <property type="entry name" value="Formate/glycerate dehydrogenase catalytic domain-like"/>
    <property type="match status" value="1"/>
</dbReference>
<dbReference type="Proteomes" id="UP000284057">
    <property type="component" value="Unassembled WGS sequence"/>
</dbReference>
<evidence type="ECO:0000256" key="1">
    <source>
        <dbReference type="ARBA" id="ARBA00005854"/>
    </source>
</evidence>
<feature type="domain" description="D-isomer specific 2-hydroxyacid dehydrogenase catalytic" evidence="5">
    <location>
        <begin position="54"/>
        <end position="334"/>
    </location>
</feature>
<evidence type="ECO:0000256" key="3">
    <source>
        <dbReference type="ARBA" id="ARBA00023027"/>
    </source>
</evidence>
<dbReference type="GO" id="GO:0005829">
    <property type="term" value="C:cytosol"/>
    <property type="evidence" value="ECO:0007669"/>
    <property type="project" value="TreeGrafter"/>
</dbReference>
<dbReference type="EMBL" id="QUAL01000037">
    <property type="protein sequence ID" value="RIQ34046.1"/>
    <property type="molecule type" value="Genomic_DNA"/>
</dbReference>
<evidence type="ECO:0000313" key="7">
    <source>
        <dbReference type="EMBL" id="RIQ34046.1"/>
    </source>
</evidence>
<reference evidence="7 8" key="1">
    <citation type="submission" date="2018-09" db="EMBL/GenBank/DDBJ databases">
        <title>Isolation, diversity and antifungal activity of actinobacteria from wheat.</title>
        <authorList>
            <person name="Han C."/>
        </authorList>
    </citation>
    <scope>NUCLEOTIDE SEQUENCE [LARGE SCALE GENOMIC DNA]</scope>
    <source>
        <strain evidence="7 8">NEAU-YY265</strain>
    </source>
</reference>
<keyword evidence="8" id="KW-1185">Reference proteome</keyword>
<dbReference type="PROSITE" id="PS00671">
    <property type="entry name" value="D_2_HYDROXYACID_DH_3"/>
    <property type="match status" value="1"/>
</dbReference>
<dbReference type="InterPro" id="IPR006140">
    <property type="entry name" value="D-isomer_DH_NAD-bd"/>
</dbReference>
<proteinExistence type="inferred from homology"/>
<evidence type="ECO:0000313" key="8">
    <source>
        <dbReference type="Proteomes" id="UP000284057"/>
    </source>
</evidence>
<name>A0A418KVU7_9ACTN</name>
<dbReference type="PROSITE" id="PS00670">
    <property type="entry name" value="D_2_HYDROXYACID_DH_2"/>
    <property type="match status" value="1"/>
</dbReference>
<dbReference type="AlphaFoldDB" id="A0A418KVU7"/>